<dbReference type="STRING" id="400682.A0A1X7SZP1"/>
<protein>
    <recommendedName>
        <fullName evidence="2">glutamine--fructose-6-phosphate transaminase (isomerizing)</fullName>
        <ecNumber evidence="2">2.6.1.16</ecNumber>
    </recommendedName>
</protein>
<proteinExistence type="predicted"/>
<dbReference type="PANTHER" id="PTHR10937">
    <property type="entry name" value="GLUCOSAMINE--FRUCTOSE-6-PHOSPHATE AMINOTRANSFERASE, ISOMERIZING"/>
    <property type="match status" value="1"/>
</dbReference>
<evidence type="ECO:0000256" key="3">
    <source>
        <dbReference type="ARBA" id="ARBA00022576"/>
    </source>
</evidence>
<accession>A0A1X7SZP1</accession>
<dbReference type="GO" id="GO:0006487">
    <property type="term" value="P:protein N-linked glycosylation"/>
    <property type="evidence" value="ECO:0007669"/>
    <property type="project" value="TreeGrafter"/>
</dbReference>
<dbReference type="SUPFAM" id="SSF56235">
    <property type="entry name" value="N-terminal nucleophile aminohydrolases (Ntn hydrolases)"/>
    <property type="match status" value="1"/>
</dbReference>
<dbReference type="AlphaFoldDB" id="A0A1X7SZP1"/>
<dbReference type="PANTHER" id="PTHR10937:SF0">
    <property type="entry name" value="GLUTAMINE--FRUCTOSE-6-PHOSPHATE TRANSAMINASE (ISOMERIZING)"/>
    <property type="match status" value="1"/>
</dbReference>
<dbReference type="EnsemblMetazoa" id="Aqu2.1.07644_001">
    <property type="protein sequence ID" value="Aqu2.1.07644_001"/>
    <property type="gene ID" value="Aqu2.1.07644"/>
</dbReference>
<evidence type="ECO:0000259" key="6">
    <source>
        <dbReference type="PROSITE" id="PS51278"/>
    </source>
</evidence>
<reference evidence="7" key="1">
    <citation type="submission" date="2017-05" db="UniProtKB">
        <authorList>
            <consortium name="EnsemblMetazoa"/>
        </authorList>
    </citation>
    <scope>IDENTIFICATION</scope>
</reference>
<keyword evidence="5" id="KW-0315">Glutamine amidotransferase</keyword>
<dbReference type="EC" id="2.6.1.16" evidence="2"/>
<dbReference type="GO" id="GO:0006047">
    <property type="term" value="P:UDP-N-acetylglucosamine metabolic process"/>
    <property type="evidence" value="ECO:0007669"/>
    <property type="project" value="TreeGrafter"/>
</dbReference>
<dbReference type="Pfam" id="PF13522">
    <property type="entry name" value="GATase_6"/>
    <property type="match status" value="1"/>
</dbReference>
<evidence type="ECO:0000256" key="1">
    <source>
        <dbReference type="ARBA" id="ARBA00001031"/>
    </source>
</evidence>
<dbReference type="PROSITE" id="PS51278">
    <property type="entry name" value="GATASE_TYPE_2"/>
    <property type="match status" value="1"/>
</dbReference>
<dbReference type="InterPro" id="IPR017932">
    <property type="entry name" value="GATase_2_dom"/>
</dbReference>
<dbReference type="GO" id="GO:0006002">
    <property type="term" value="P:fructose 6-phosphate metabolic process"/>
    <property type="evidence" value="ECO:0007669"/>
    <property type="project" value="TreeGrafter"/>
</dbReference>
<name>A0A1X7SZP1_AMPQE</name>
<evidence type="ECO:0000256" key="5">
    <source>
        <dbReference type="ARBA" id="ARBA00022962"/>
    </source>
</evidence>
<comment type="catalytic activity">
    <reaction evidence="1">
        <text>D-fructose 6-phosphate + L-glutamine = D-glucosamine 6-phosphate + L-glutamate</text>
        <dbReference type="Rhea" id="RHEA:13237"/>
        <dbReference type="ChEBI" id="CHEBI:29985"/>
        <dbReference type="ChEBI" id="CHEBI:58359"/>
        <dbReference type="ChEBI" id="CHEBI:58725"/>
        <dbReference type="ChEBI" id="CHEBI:61527"/>
        <dbReference type="EC" id="2.6.1.16"/>
    </reaction>
</comment>
<dbReference type="InterPro" id="IPR029055">
    <property type="entry name" value="Ntn_hydrolases_N"/>
</dbReference>
<feature type="domain" description="Glutamine amidotransferase type-2" evidence="6">
    <location>
        <begin position="1"/>
        <end position="139"/>
    </location>
</feature>
<organism evidence="7">
    <name type="scientific">Amphimedon queenslandica</name>
    <name type="common">Sponge</name>
    <dbReference type="NCBI Taxonomy" id="400682"/>
    <lineage>
        <taxon>Eukaryota</taxon>
        <taxon>Metazoa</taxon>
        <taxon>Porifera</taxon>
        <taxon>Demospongiae</taxon>
        <taxon>Heteroscleromorpha</taxon>
        <taxon>Haplosclerida</taxon>
        <taxon>Niphatidae</taxon>
        <taxon>Amphimedon</taxon>
    </lineage>
</organism>
<sequence length="139" mass="16013">IFGYLNHLVPRTRHRILQILLQGLQRLEYRGYDSAGVAFDDLKEGEELTQVIRKKGKVSSLNDEVFGREDIDWDSVLDTHVGIAHTRWATHGVPNEVNSHPQRSDSKNEFVVVHNGIITNYKDIKKFLNSRDTCNERTN</sequence>
<dbReference type="Gene3D" id="3.60.20.10">
    <property type="entry name" value="Glutamine Phosphoribosylpyrophosphate, subunit 1, domain 1"/>
    <property type="match status" value="1"/>
</dbReference>
<dbReference type="OrthoDB" id="15235at2759"/>
<dbReference type="eggNOG" id="KOG1268">
    <property type="taxonomic scope" value="Eukaryota"/>
</dbReference>
<evidence type="ECO:0000256" key="2">
    <source>
        <dbReference type="ARBA" id="ARBA00012916"/>
    </source>
</evidence>
<dbReference type="GO" id="GO:0004360">
    <property type="term" value="F:glutamine-fructose-6-phosphate transaminase (isomerizing) activity"/>
    <property type="evidence" value="ECO:0007669"/>
    <property type="project" value="UniProtKB-EC"/>
</dbReference>
<keyword evidence="3" id="KW-0032">Aminotransferase</keyword>
<keyword evidence="4" id="KW-0808">Transferase</keyword>
<dbReference type="InParanoid" id="A0A1X7SZP1"/>
<evidence type="ECO:0000313" key="7">
    <source>
        <dbReference type="EnsemblMetazoa" id="Aqu2.1.07644_001"/>
    </source>
</evidence>
<evidence type="ECO:0000256" key="4">
    <source>
        <dbReference type="ARBA" id="ARBA00022679"/>
    </source>
</evidence>